<evidence type="ECO:0000313" key="2">
    <source>
        <dbReference type="Proteomes" id="UP000262882"/>
    </source>
</evidence>
<accession>A0A372GAC7</accession>
<dbReference type="Proteomes" id="UP000262882">
    <property type="component" value="Unassembled WGS sequence"/>
</dbReference>
<dbReference type="Pfam" id="PF13646">
    <property type="entry name" value="HEAT_2"/>
    <property type="match status" value="1"/>
</dbReference>
<keyword evidence="2" id="KW-1185">Reference proteome</keyword>
<organism evidence="1 2">
    <name type="scientific">Actinomadura spongiicola</name>
    <dbReference type="NCBI Taxonomy" id="2303421"/>
    <lineage>
        <taxon>Bacteria</taxon>
        <taxon>Bacillati</taxon>
        <taxon>Actinomycetota</taxon>
        <taxon>Actinomycetes</taxon>
        <taxon>Streptosporangiales</taxon>
        <taxon>Thermomonosporaceae</taxon>
        <taxon>Actinomadura</taxon>
    </lineage>
</organism>
<dbReference type="AlphaFoldDB" id="A0A372GAC7"/>
<comment type="caution">
    <text evidence="1">The sequence shown here is derived from an EMBL/GenBank/DDBJ whole genome shotgun (WGS) entry which is preliminary data.</text>
</comment>
<reference evidence="1 2" key="1">
    <citation type="submission" date="2018-08" db="EMBL/GenBank/DDBJ databases">
        <title>Actinomadura spongicola sp. nov., isolated from marine sponge Leucetta chagosensis.</title>
        <authorList>
            <person name="Li L."/>
            <person name="Lin H.W."/>
        </authorList>
    </citation>
    <scope>NUCLEOTIDE SEQUENCE [LARGE SCALE GENOMIC DNA]</scope>
    <source>
        <strain evidence="1 2">LHW52907</strain>
    </source>
</reference>
<name>A0A372GAC7_9ACTN</name>
<gene>
    <name evidence="1" type="ORF">D0T12_27645</name>
</gene>
<evidence type="ECO:0000313" key="1">
    <source>
        <dbReference type="EMBL" id="RFS82033.1"/>
    </source>
</evidence>
<protein>
    <submittedName>
        <fullName evidence="1">DUF4303 domain-containing protein</fullName>
    </submittedName>
</protein>
<dbReference type="Gene3D" id="1.25.10.10">
    <property type="entry name" value="Leucine-rich Repeat Variant"/>
    <property type="match status" value="2"/>
</dbReference>
<dbReference type="InterPro" id="IPR016024">
    <property type="entry name" value="ARM-type_fold"/>
</dbReference>
<dbReference type="InterPro" id="IPR011989">
    <property type="entry name" value="ARM-like"/>
</dbReference>
<sequence>MARRVAAVDWVTFEDELVAGVVEKVTERAGTGERLYAAGLAEIYAETDSVIRLPMLGAVSHDEVAADDALLWSVPDWKTQWFEWLPEDRWQHWEQKLTYEAGRSSTLHWNRTYARFLTVLTRVCKRARKQLLAAGVTDRHFAVVLLTDDDDEERLLRRILSERELYRLFPGYVQANAWKAEMEAKEPADRAARYVQALNDWEGPIGPENAELALRELGPIAHPALIDLLSHGPERWKAAKLLADIGHPTDEVIAALTRALRHTTGADQHWTAAALSRLNRLEVVLSAPGLPTGVIVDAVAAPYTTFRDHAVTPPLLTYDPLERFLADHPQLRDAISERLRPGTSYCTIRAEEVGVATDALRSRWPVVRRHAVCVLGERALGAAVGRQVIPHLADIVANDPDATNRRLAILSLQWWKRDARHCADTVRKALHDPDPAVRATAQRWLDELNQ</sequence>
<dbReference type="EMBL" id="QVNQ01000010">
    <property type="protein sequence ID" value="RFS82033.1"/>
    <property type="molecule type" value="Genomic_DNA"/>
</dbReference>
<dbReference type="SUPFAM" id="SSF48371">
    <property type="entry name" value="ARM repeat"/>
    <property type="match status" value="1"/>
</dbReference>
<proteinExistence type="predicted"/>